<accession>A0A7K9AGV4</accession>
<dbReference type="GO" id="GO:0005634">
    <property type="term" value="C:nucleus"/>
    <property type="evidence" value="ECO:0007669"/>
    <property type="project" value="InterPro"/>
</dbReference>
<sequence length="68" mass="7721">NNSSEQRVSLDIDLWDKFSELSTKCIIKTVEFAKQLPGFTTLTIADQITLLKAACLDILILRICTRYT</sequence>
<feature type="domain" description="NR LBD" evidence="5">
    <location>
        <begin position="1"/>
        <end position="68"/>
    </location>
</feature>
<dbReference type="Gene3D" id="1.10.565.10">
    <property type="entry name" value="Retinoid X Receptor"/>
    <property type="match status" value="1"/>
</dbReference>
<reference evidence="6 7" key="1">
    <citation type="submission" date="2019-09" db="EMBL/GenBank/DDBJ databases">
        <title>Bird 10,000 Genomes (B10K) Project - Family phase.</title>
        <authorList>
            <person name="Zhang G."/>
        </authorList>
    </citation>
    <scope>NUCLEOTIDE SEQUENCE [LARGE SCALE GENOMIC DNA]</scope>
    <source>
        <strain evidence="6">B10K-DU-001-02</strain>
        <tissue evidence="6">Muscle</tissue>
    </source>
</reference>
<dbReference type="Proteomes" id="UP000591535">
    <property type="component" value="Unassembled WGS sequence"/>
</dbReference>
<comment type="caution">
    <text evidence="6">The sequence shown here is derived from an EMBL/GenBank/DDBJ whole genome shotgun (WGS) entry which is preliminary data.</text>
</comment>
<dbReference type="GO" id="GO:0004879">
    <property type="term" value="F:nuclear receptor activity"/>
    <property type="evidence" value="ECO:0007669"/>
    <property type="project" value="InterPro"/>
</dbReference>
<gene>
    <name evidence="6" type="primary">Rara_1</name>
    <name evidence="6" type="ORF">GRAVAR_R02775</name>
</gene>
<dbReference type="SUPFAM" id="SSF48508">
    <property type="entry name" value="Nuclear receptor ligand-binding domain"/>
    <property type="match status" value="1"/>
</dbReference>
<feature type="non-terminal residue" evidence="6">
    <location>
        <position position="1"/>
    </location>
</feature>
<keyword evidence="1" id="KW-0805">Transcription regulation</keyword>
<keyword evidence="7" id="KW-1185">Reference proteome</keyword>
<evidence type="ECO:0000313" key="6">
    <source>
        <dbReference type="EMBL" id="NXG26725.1"/>
    </source>
</evidence>
<name>A0A7K9AGV4_9PASS</name>
<dbReference type="GO" id="GO:0071376">
    <property type="term" value="P:cellular response to corticotropin-releasing hormone stimulus"/>
    <property type="evidence" value="ECO:0007669"/>
    <property type="project" value="TreeGrafter"/>
</dbReference>
<dbReference type="PANTHER" id="PTHR24085:SF8">
    <property type="entry name" value="RETINOIC ACID RECEPTOR ALPHA"/>
    <property type="match status" value="1"/>
</dbReference>
<keyword evidence="3" id="KW-0675">Receptor</keyword>
<feature type="non-terminal residue" evidence="6">
    <location>
        <position position="68"/>
    </location>
</feature>
<organism evidence="6 7">
    <name type="scientific">Grallaria varia</name>
    <name type="common">variegated antpitta</name>
    <dbReference type="NCBI Taxonomy" id="117165"/>
    <lineage>
        <taxon>Eukaryota</taxon>
        <taxon>Metazoa</taxon>
        <taxon>Chordata</taxon>
        <taxon>Craniata</taxon>
        <taxon>Vertebrata</taxon>
        <taxon>Euteleostomi</taxon>
        <taxon>Archelosauria</taxon>
        <taxon>Archosauria</taxon>
        <taxon>Dinosauria</taxon>
        <taxon>Saurischia</taxon>
        <taxon>Theropoda</taxon>
        <taxon>Coelurosauria</taxon>
        <taxon>Aves</taxon>
        <taxon>Neognathae</taxon>
        <taxon>Neoaves</taxon>
        <taxon>Telluraves</taxon>
        <taxon>Australaves</taxon>
        <taxon>Passeriformes</taxon>
        <taxon>Formicariidae</taxon>
        <taxon>Grallaria</taxon>
    </lineage>
</organism>
<evidence type="ECO:0000259" key="5">
    <source>
        <dbReference type="PROSITE" id="PS51843"/>
    </source>
</evidence>
<evidence type="ECO:0000256" key="3">
    <source>
        <dbReference type="ARBA" id="ARBA00023170"/>
    </source>
</evidence>
<keyword evidence="2" id="KW-0804">Transcription</keyword>
<evidence type="ECO:0000313" key="7">
    <source>
        <dbReference type="Proteomes" id="UP000591535"/>
    </source>
</evidence>
<dbReference type="InterPro" id="IPR000536">
    <property type="entry name" value="Nucl_hrmn_rcpt_lig-bd"/>
</dbReference>
<dbReference type="Pfam" id="PF00104">
    <property type="entry name" value="Hormone_recep"/>
    <property type="match status" value="1"/>
</dbReference>
<dbReference type="PANTHER" id="PTHR24085">
    <property type="entry name" value="NUCLEAR HORMONE RECEPTOR"/>
    <property type="match status" value="1"/>
</dbReference>
<dbReference type="AlphaFoldDB" id="A0A7K9AGV4"/>
<dbReference type="InterPro" id="IPR001723">
    <property type="entry name" value="Nuclear_hrmn_rcpt"/>
</dbReference>
<dbReference type="GO" id="GO:0035259">
    <property type="term" value="F:nuclear glucocorticoid receptor binding"/>
    <property type="evidence" value="ECO:0007669"/>
    <property type="project" value="TreeGrafter"/>
</dbReference>
<dbReference type="PRINTS" id="PR00398">
    <property type="entry name" value="STRDHORMONER"/>
</dbReference>
<keyword evidence="4" id="KW-0539">Nucleus</keyword>
<dbReference type="GO" id="GO:0005667">
    <property type="term" value="C:transcription regulator complex"/>
    <property type="evidence" value="ECO:0007669"/>
    <property type="project" value="TreeGrafter"/>
</dbReference>
<dbReference type="EMBL" id="VWZG01022825">
    <property type="protein sequence ID" value="NXG26725.1"/>
    <property type="molecule type" value="Genomic_DNA"/>
</dbReference>
<protein>
    <submittedName>
        <fullName evidence="6">RARA protein</fullName>
    </submittedName>
</protein>
<dbReference type="InterPro" id="IPR035500">
    <property type="entry name" value="NHR-like_dom_sf"/>
</dbReference>
<dbReference type="GO" id="GO:0048384">
    <property type="term" value="P:retinoic acid receptor signaling pathway"/>
    <property type="evidence" value="ECO:0007669"/>
    <property type="project" value="InterPro"/>
</dbReference>
<dbReference type="PROSITE" id="PS51843">
    <property type="entry name" value="NR_LBD"/>
    <property type="match status" value="1"/>
</dbReference>
<dbReference type="PRINTS" id="PR01292">
    <property type="entry name" value="RETNOICACIDR"/>
</dbReference>
<dbReference type="InterPro" id="IPR003078">
    <property type="entry name" value="Retinoic_acid_rcpt"/>
</dbReference>
<proteinExistence type="predicted"/>
<evidence type="ECO:0000256" key="4">
    <source>
        <dbReference type="ARBA" id="ARBA00023242"/>
    </source>
</evidence>
<evidence type="ECO:0000256" key="2">
    <source>
        <dbReference type="ARBA" id="ARBA00023163"/>
    </source>
</evidence>
<dbReference type="GO" id="GO:0000978">
    <property type="term" value="F:RNA polymerase II cis-regulatory region sequence-specific DNA binding"/>
    <property type="evidence" value="ECO:0007669"/>
    <property type="project" value="TreeGrafter"/>
</dbReference>
<evidence type="ECO:0000256" key="1">
    <source>
        <dbReference type="ARBA" id="ARBA00023015"/>
    </source>
</evidence>